<accession>A0A1H0KFV4</accession>
<protein>
    <submittedName>
        <fullName evidence="1">Excreted virulence factor EspC, type VII ESX diderm</fullName>
    </submittedName>
</protein>
<dbReference type="Pfam" id="PF10824">
    <property type="entry name" value="T7SS_ESX_EspC"/>
    <property type="match status" value="1"/>
</dbReference>
<evidence type="ECO:0000313" key="1">
    <source>
        <dbReference type="EMBL" id="SDO54592.1"/>
    </source>
</evidence>
<dbReference type="Proteomes" id="UP000199651">
    <property type="component" value="Unassembled WGS sequence"/>
</dbReference>
<sequence length="102" mass="10577">MPDDKYDVVIDELRAHAARLDGLSARLNTAANAGNEVTMGTEAYGKICAFFVPIVQSVSMPGLDALASTAGRMAETAQGVKATATAYEETEQGNTSALGGPR</sequence>
<organism evidence="1 2">
    <name type="scientific">Actinokineospora alba</name>
    <dbReference type="NCBI Taxonomy" id="504798"/>
    <lineage>
        <taxon>Bacteria</taxon>
        <taxon>Bacillati</taxon>
        <taxon>Actinomycetota</taxon>
        <taxon>Actinomycetes</taxon>
        <taxon>Pseudonocardiales</taxon>
        <taxon>Pseudonocardiaceae</taxon>
        <taxon>Actinokineospora</taxon>
    </lineage>
</organism>
<dbReference type="RefSeq" id="WP_091372600.1">
    <property type="nucleotide sequence ID" value="NZ_FNDV01000002.1"/>
</dbReference>
<reference evidence="2" key="1">
    <citation type="submission" date="2016-10" db="EMBL/GenBank/DDBJ databases">
        <authorList>
            <person name="Varghese N."/>
            <person name="Submissions S."/>
        </authorList>
    </citation>
    <scope>NUCLEOTIDE SEQUENCE [LARGE SCALE GENOMIC DNA]</scope>
    <source>
        <strain evidence="2">IBRC-M 10655</strain>
    </source>
</reference>
<gene>
    <name evidence="1" type="ORF">SAMN05192558_103460</name>
</gene>
<dbReference type="InterPro" id="IPR022536">
    <property type="entry name" value="EspC"/>
</dbReference>
<evidence type="ECO:0000313" key="2">
    <source>
        <dbReference type="Proteomes" id="UP000199651"/>
    </source>
</evidence>
<dbReference type="EMBL" id="FNJB01000003">
    <property type="protein sequence ID" value="SDO54592.1"/>
    <property type="molecule type" value="Genomic_DNA"/>
</dbReference>
<keyword evidence="2" id="KW-1185">Reference proteome</keyword>
<proteinExistence type="predicted"/>
<dbReference type="GO" id="GO:0009306">
    <property type="term" value="P:protein secretion"/>
    <property type="evidence" value="ECO:0007669"/>
    <property type="project" value="InterPro"/>
</dbReference>
<name>A0A1H0KFV4_9PSEU</name>
<dbReference type="STRING" id="504798.SAMN05421871_102589"/>
<dbReference type="OrthoDB" id="3402696at2"/>
<dbReference type="AlphaFoldDB" id="A0A1H0KFV4"/>